<evidence type="ECO:0008006" key="2">
    <source>
        <dbReference type="Google" id="ProtNLM"/>
    </source>
</evidence>
<reference evidence="1" key="1">
    <citation type="submission" date="2024-06" db="EMBL/GenBank/DDBJ databases">
        <title>Sequencing and assembly of the genome of Dyadobacter sp. strain 676, a symbiont of Cyamopsis tetragonoloba.</title>
        <authorList>
            <person name="Guro P."/>
            <person name="Sazanova A."/>
            <person name="Kuznetsova I."/>
            <person name="Belimov A."/>
            <person name="Safronova V."/>
        </authorList>
    </citation>
    <scope>NUCLEOTIDE SEQUENCE</scope>
    <source>
        <strain evidence="1">676</strain>
    </source>
</reference>
<dbReference type="EMBL" id="CP159289">
    <property type="protein sequence ID" value="XCH25760.1"/>
    <property type="molecule type" value="Genomic_DNA"/>
</dbReference>
<proteinExistence type="predicted"/>
<sequence>MSDQEPAFRPKISFVIMYISILGRNKKSRKSLLFKRKVVGTFRAEIATADQIQQTLHISQTELRRLNRWYFKHRLKPYLFLESFIQTMKKKTDASYLKALEQRLLETEKENRFLRLKAEAFETAIQIAEEHLTFRF</sequence>
<accession>A0AAU8FQJ8</accession>
<gene>
    <name evidence="1" type="ORF">ABV298_04890</name>
</gene>
<evidence type="ECO:0000313" key="1">
    <source>
        <dbReference type="EMBL" id="XCH25760.1"/>
    </source>
</evidence>
<protein>
    <recommendedName>
        <fullName evidence="2">Transposase</fullName>
    </recommendedName>
</protein>
<name>A0AAU8FQJ8_9BACT</name>
<dbReference type="AlphaFoldDB" id="A0AAU8FQJ8"/>
<dbReference type="RefSeq" id="WP_353721057.1">
    <property type="nucleotide sequence ID" value="NZ_CP159289.1"/>
</dbReference>
<organism evidence="1">
    <name type="scientific">Dyadobacter sp. 676</name>
    <dbReference type="NCBI Taxonomy" id="3088362"/>
    <lineage>
        <taxon>Bacteria</taxon>
        <taxon>Pseudomonadati</taxon>
        <taxon>Bacteroidota</taxon>
        <taxon>Cytophagia</taxon>
        <taxon>Cytophagales</taxon>
        <taxon>Spirosomataceae</taxon>
        <taxon>Dyadobacter</taxon>
    </lineage>
</organism>